<evidence type="ECO:0000256" key="1">
    <source>
        <dbReference type="ARBA" id="ARBA00004370"/>
    </source>
</evidence>
<keyword evidence="3 5" id="KW-1133">Transmembrane helix</keyword>
<protein>
    <submittedName>
        <fullName evidence="7">Copper resistance protein D</fullName>
    </submittedName>
</protein>
<feature type="transmembrane region" description="Helical" evidence="5">
    <location>
        <begin position="6"/>
        <end position="31"/>
    </location>
</feature>
<evidence type="ECO:0000256" key="3">
    <source>
        <dbReference type="ARBA" id="ARBA00022989"/>
    </source>
</evidence>
<evidence type="ECO:0000256" key="4">
    <source>
        <dbReference type="ARBA" id="ARBA00023136"/>
    </source>
</evidence>
<dbReference type="EMBL" id="REFO01000014">
    <property type="protein sequence ID" value="RMA93101.1"/>
    <property type="molecule type" value="Genomic_DNA"/>
</dbReference>
<proteinExistence type="predicted"/>
<comment type="subcellular location">
    <subcellularLocation>
        <location evidence="1">Membrane</location>
    </subcellularLocation>
</comment>
<dbReference type="Pfam" id="PF13664">
    <property type="entry name" value="DUF4149"/>
    <property type="match status" value="1"/>
</dbReference>
<comment type="caution">
    <text evidence="7">The sequence shown here is derived from an EMBL/GenBank/DDBJ whole genome shotgun (WGS) entry which is preliminary data.</text>
</comment>
<evidence type="ECO:0000259" key="6">
    <source>
        <dbReference type="Pfam" id="PF13664"/>
    </source>
</evidence>
<evidence type="ECO:0000256" key="2">
    <source>
        <dbReference type="ARBA" id="ARBA00022692"/>
    </source>
</evidence>
<feature type="domain" description="TMEM205-like" evidence="6">
    <location>
        <begin position="11"/>
        <end position="120"/>
    </location>
</feature>
<dbReference type="InterPro" id="IPR025423">
    <property type="entry name" value="TMEM205-like"/>
</dbReference>
<evidence type="ECO:0000256" key="5">
    <source>
        <dbReference type="SAM" id="Phobius"/>
    </source>
</evidence>
<sequence length="154" mass="17628">MEELILVIHILVASFWIGGMLFMAIVLSPYVRKLPLDFKNKAEVYQEVGKRYSFWGTVIGLPVLFITGVFNAYFIGGIKSFNLFLQDLPYTNTLKLKIFLFIITTIIAVIHDFYFGPKAHLTEKYKKITRIFGITNLIIGILIIYFAVKLRLGG</sequence>
<dbReference type="Proteomes" id="UP000280842">
    <property type="component" value="Unassembled WGS sequence"/>
</dbReference>
<reference evidence="7 8" key="1">
    <citation type="submission" date="2018-10" db="EMBL/GenBank/DDBJ databases">
        <title>Genomic Encyclopedia of Archaeal and Bacterial Type Strains, Phase II (KMG-II): from individual species to whole genera.</title>
        <authorList>
            <person name="Goeker M."/>
        </authorList>
    </citation>
    <scope>NUCLEOTIDE SEQUENCE [LARGE SCALE GENOMIC DNA]</scope>
    <source>
        <strain evidence="7 8">VM1</strain>
    </source>
</reference>
<name>A0A3M0B7I2_9AQUI</name>
<evidence type="ECO:0000313" key="7">
    <source>
        <dbReference type="EMBL" id="RMA93101.1"/>
    </source>
</evidence>
<evidence type="ECO:0000313" key="8">
    <source>
        <dbReference type="Proteomes" id="UP000280842"/>
    </source>
</evidence>
<keyword evidence="2 5" id="KW-0812">Transmembrane</keyword>
<feature type="transmembrane region" description="Helical" evidence="5">
    <location>
        <begin position="52"/>
        <end position="76"/>
    </location>
</feature>
<dbReference type="RefSeq" id="WP_121923540.1">
    <property type="nucleotide sequence ID" value="NZ_REFO01000014.1"/>
</dbReference>
<feature type="transmembrane region" description="Helical" evidence="5">
    <location>
        <begin position="96"/>
        <end position="116"/>
    </location>
</feature>
<keyword evidence="8" id="KW-1185">Reference proteome</keyword>
<keyword evidence="4 5" id="KW-0472">Membrane</keyword>
<dbReference type="AlphaFoldDB" id="A0A3M0B7I2"/>
<organism evidence="7 8">
    <name type="scientific">Hydrogenothermus marinus</name>
    <dbReference type="NCBI Taxonomy" id="133270"/>
    <lineage>
        <taxon>Bacteria</taxon>
        <taxon>Pseudomonadati</taxon>
        <taxon>Aquificota</taxon>
        <taxon>Aquificia</taxon>
        <taxon>Aquificales</taxon>
        <taxon>Hydrogenothermaceae</taxon>
        <taxon>Hydrogenothermus</taxon>
    </lineage>
</organism>
<feature type="transmembrane region" description="Helical" evidence="5">
    <location>
        <begin position="128"/>
        <end position="148"/>
    </location>
</feature>
<gene>
    <name evidence="7" type="ORF">CLV39_1432</name>
</gene>
<accession>A0A3M0B7I2</accession>
<dbReference type="OrthoDB" id="14179at2"/>